<dbReference type="AlphaFoldDB" id="D7DCC2"/>
<name>D7DCC2_STAHD</name>
<gene>
    <name evidence="9" type="ordered locus">Shell_0698</name>
</gene>
<dbReference type="InterPro" id="IPR016055">
    <property type="entry name" value="A-D-PHexomutase_a/b/a-I/II/III"/>
</dbReference>
<evidence type="ECO:0000313" key="10">
    <source>
        <dbReference type="Proteomes" id="UP000002573"/>
    </source>
</evidence>
<dbReference type="GO" id="GO:0005975">
    <property type="term" value="P:carbohydrate metabolic process"/>
    <property type="evidence" value="ECO:0007669"/>
    <property type="project" value="InterPro"/>
</dbReference>
<dbReference type="HOGENOM" id="CLU_623516_0_0_2"/>
<evidence type="ECO:0000256" key="4">
    <source>
        <dbReference type="ARBA" id="ARBA00022723"/>
    </source>
</evidence>
<dbReference type="RefSeq" id="WP_013143017.1">
    <property type="nucleotide sequence ID" value="NC_014205.1"/>
</dbReference>
<dbReference type="GO" id="GO:0046872">
    <property type="term" value="F:metal ion binding"/>
    <property type="evidence" value="ECO:0007669"/>
    <property type="project" value="UniProtKB-KW"/>
</dbReference>
<dbReference type="InterPro" id="IPR005845">
    <property type="entry name" value="A-D-PHexomutase_a/b/a-II"/>
</dbReference>
<dbReference type="PANTHER" id="PTHR43771:SF1">
    <property type="entry name" value="PHOSPHOMANNOMUTASE"/>
    <property type="match status" value="1"/>
</dbReference>
<reference evidence="10" key="1">
    <citation type="submission" date="2010-05" db="EMBL/GenBank/DDBJ databases">
        <title>Complete sequence of Staphylothermus hellenicus DSM 12710.</title>
        <authorList>
            <consortium name="US DOE Joint Genome Institute"/>
            <person name="Lucas S."/>
            <person name="Copeland A."/>
            <person name="Lapidus A."/>
            <person name="Cheng J.-F."/>
            <person name="Bruce D."/>
            <person name="Goodwin L."/>
            <person name="Pitluck S."/>
            <person name="Davenport K."/>
            <person name="Detter J.C."/>
            <person name="Han C."/>
            <person name="Tapia R."/>
            <person name="Larimer F."/>
            <person name="Land M."/>
            <person name="Hauser L."/>
            <person name="Kyrpides N."/>
            <person name="Mikhailova N."/>
            <person name="Anderson I.J."/>
            <person name="Woyke T."/>
        </authorList>
    </citation>
    <scope>NUCLEOTIDE SEQUENCE [LARGE SCALE GENOMIC DNA]</scope>
    <source>
        <strain evidence="10">DSM 12710 / JCM 10830 / BK20S6-10-b1 / P8</strain>
    </source>
</reference>
<dbReference type="eggNOG" id="arCOG00767">
    <property type="taxonomic scope" value="Archaea"/>
</dbReference>
<dbReference type="STRING" id="591019.Shell_0698"/>
<evidence type="ECO:0000256" key="3">
    <source>
        <dbReference type="ARBA" id="ARBA00022553"/>
    </source>
</evidence>
<accession>D7DCC2</accession>
<dbReference type="GO" id="GO:0016868">
    <property type="term" value="F:intramolecular phosphotransferase activity"/>
    <property type="evidence" value="ECO:0007669"/>
    <property type="project" value="InterPro"/>
</dbReference>
<dbReference type="SUPFAM" id="SSF53738">
    <property type="entry name" value="Phosphoglucomutase, first 3 domains"/>
    <property type="match status" value="2"/>
</dbReference>
<sequence length="439" mass="48964">MYKSINNRLVGEPNKDLLPEDASKLGAIIGSWYGGGSLVVSGRDYNPSSRMLKRAFISGLMSVGVDVMDFHESVSGEIGFSIKRFGARGGFIIFSHPWLSNNVLFRIMANPGVEIIGAKLKEIIDKTIINRTEPSNTGWVTYAEYIHRLYISALTAQVKSDRIADRKFRVVIDTCHGPADKILPELLSSLNIDFVLVNAAKPPQIGSRTYPLISDLYKIYGIVQSINADLGVVFNTDASSMIIIDNEGNILLPEETLLVLLKRLPSKSTILVSDEVFGFIDDILSSVDINVYRASSEEELIKKTVDERPPLSMGYAGDYINPLFSLSYDAIMAFLKLLEALTYYDKPLSKIVMEKTYPRYYVMETSSPIIDVSKKICSLDNAYCLPIITGYRIRYMDTRMILTINPSNNMSKILIDPTAGNIAELLKSIHKVLKELEQS</sequence>
<feature type="domain" description="Alpha-D-phosphohexomutase alpha/beta/alpha" evidence="8">
    <location>
        <begin position="150"/>
        <end position="248"/>
    </location>
</feature>
<dbReference type="Gene3D" id="3.40.120.10">
    <property type="entry name" value="Alpha-D-Glucose-1,6-Bisphosphate, subunit A, domain 3"/>
    <property type="match status" value="3"/>
</dbReference>
<feature type="domain" description="Alpha-D-phosphohexomutase alpha/beta/alpha" evidence="7">
    <location>
        <begin position="14"/>
        <end position="126"/>
    </location>
</feature>
<keyword evidence="5" id="KW-0460">Magnesium</keyword>
<protein>
    <submittedName>
        <fullName evidence="9">Phosphoglucomutase/phosphomannomutase alpha/beta/alpha domain II</fullName>
    </submittedName>
</protein>
<organism evidence="9 10">
    <name type="scientific">Staphylothermus hellenicus (strain DSM 12710 / JCM 10830 / BK20S6-10-b1 / P8)</name>
    <dbReference type="NCBI Taxonomy" id="591019"/>
    <lineage>
        <taxon>Archaea</taxon>
        <taxon>Thermoproteota</taxon>
        <taxon>Thermoprotei</taxon>
        <taxon>Desulfurococcales</taxon>
        <taxon>Desulfurococcaceae</taxon>
        <taxon>Staphylothermus</taxon>
    </lineage>
</organism>
<evidence type="ECO:0000256" key="5">
    <source>
        <dbReference type="ARBA" id="ARBA00022842"/>
    </source>
</evidence>
<keyword evidence="4" id="KW-0479">Metal-binding</keyword>
<dbReference type="InterPro" id="IPR005844">
    <property type="entry name" value="A-D-PHexomutase_a/b/a-I"/>
</dbReference>
<dbReference type="Proteomes" id="UP000002573">
    <property type="component" value="Chromosome"/>
</dbReference>
<dbReference type="PANTHER" id="PTHR43771">
    <property type="entry name" value="PHOSPHOMANNOMUTASE"/>
    <property type="match status" value="1"/>
</dbReference>
<reference evidence="9 10" key="2">
    <citation type="journal article" date="2011" name="Stand. Genomic Sci.">
        <title>Complete genome sequence of Staphylothermus hellenicus P8.</title>
        <authorList>
            <person name="Anderson I."/>
            <person name="Wirth R."/>
            <person name="Lucas S."/>
            <person name="Copeland A."/>
            <person name="Lapidus A."/>
            <person name="Cheng J.F."/>
            <person name="Goodwin L."/>
            <person name="Pitluck S."/>
            <person name="Davenport K."/>
            <person name="Detter J.C."/>
            <person name="Han C."/>
            <person name="Tapia R."/>
            <person name="Land M."/>
            <person name="Hauser L."/>
            <person name="Pati A."/>
            <person name="Mikhailova N."/>
            <person name="Woyke T."/>
            <person name="Klenk H.P."/>
            <person name="Kyrpides N."/>
            <person name="Ivanova N."/>
        </authorList>
    </citation>
    <scope>NUCLEOTIDE SEQUENCE [LARGE SCALE GENOMIC DNA]</scope>
    <source>
        <strain evidence="10">DSM 12710 / JCM 10830 / BK20S6-10-b1 / P8</strain>
    </source>
</reference>
<proteinExistence type="inferred from homology"/>
<evidence type="ECO:0000256" key="6">
    <source>
        <dbReference type="ARBA" id="ARBA00023235"/>
    </source>
</evidence>
<keyword evidence="6" id="KW-0413">Isomerase</keyword>
<dbReference type="EMBL" id="CP002051">
    <property type="protein sequence ID" value="ADI31819.1"/>
    <property type="molecule type" value="Genomic_DNA"/>
</dbReference>
<dbReference type="Pfam" id="PF02878">
    <property type="entry name" value="PGM_PMM_I"/>
    <property type="match status" value="1"/>
</dbReference>
<dbReference type="KEGG" id="shc:Shell_0698"/>
<comment type="similarity">
    <text evidence="2">Belongs to the phosphohexose mutase family.</text>
</comment>
<evidence type="ECO:0000259" key="7">
    <source>
        <dbReference type="Pfam" id="PF02878"/>
    </source>
</evidence>
<evidence type="ECO:0000256" key="1">
    <source>
        <dbReference type="ARBA" id="ARBA00001946"/>
    </source>
</evidence>
<evidence type="ECO:0000259" key="8">
    <source>
        <dbReference type="Pfam" id="PF02879"/>
    </source>
</evidence>
<comment type="cofactor">
    <cofactor evidence="1">
        <name>Mg(2+)</name>
        <dbReference type="ChEBI" id="CHEBI:18420"/>
    </cofactor>
</comment>
<dbReference type="GeneID" id="9233987"/>
<dbReference type="Pfam" id="PF02879">
    <property type="entry name" value="PGM_PMM_II"/>
    <property type="match status" value="1"/>
</dbReference>
<keyword evidence="3" id="KW-0597">Phosphoprotein</keyword>
<evidence type="ECO:0000313" key="9">
    <source>
        <dbReference type="EMBL" id="ADI31819.1"/>
    </source>
</evidence>
<keyword evidence="10" id="KW-1185">Reference proteome</keyword>
<dbReference type="OrthoDB" id="10363at2157"/>
<evidence type="ECO:0000256" key="2">
    <source>
        <dbReference type="ARBA" id="ARBA00010231"/>
    </source>
</evidence>